<dbReference type="Proteomes" id="UP000077275">
    <property type="component" value="Unassembled WGS sequence"/>
</dbReference>
<accession>A0A166ELX0</accession>
<dbReference type="AlphaFoldDB" id="A0A166ELX0"/>
<comment type="caution">
    <text evidence="1">The sequence shown here is derived from an EMBL/GenBank/DDBJ whole genome shotgun (WGS) entry which is preliminary data.</text>
</comment>
<name>A0A166ELX0_9EURY</name>
<dbReference type="RefSeq" id="WP_067258609.1">
    <property type="nucleotide sequence ID" value="NZ_LWMW01000086.1"/>
</dbReference>
<reference evidence="1 2" key="1">
    <citation type="submission" date="2016-04" db="EMBL/GenBank/DDBJ databases">
        <title>Genome sequence of Methanobrevibacter cuticularis DSM 11139.</title>
        <authorList>
            <person name="Poehlein A."/>
            <person name="Seedorf H."/>
            <person name="Daniel R."/>
        </authorList>
    </citation>
    <scope>NUCLEOTIDE SEQUENCE [LARGE SCALE GENOMIC DNA]</scope>
    <source>
        <strain evidence="1 2">DSM 11139</strain>
    </source>
</reference>
<keyword evidence="2" id="KW-1185">Reference proteome</keyword>
<sequence length="386" mass="45158">MAKIKVFKQNIDEELFIKSEKLRINNKTVQTPIKSFDMTKLRKDTLISPSVKGVNEIFKEFKSNQLHELTNGKRNTEDIYKKLNTSFNKTSKDEINFCFIKLIDKTLPEEKGINIVTNIAYNKSDATPLPLLDSFFNPGSDAFKEYEKYTDFMQRCIDSINRLNNKAILGIIPSKMPEILIKDLIDFYHTNNITSFVFDFDGKTHSGLNGNLRELMISILELDILNESFTYSCNTQRGKTTRGTNVTKANDILVYNYGFDIMGDNHTKTKFPPDVAKKLKERSKDSNIRLFNTKDYGHYRHDTLEEAIEFYPFDETKIPLEYFQAKNKLQKDQVQRLFNSERIGLELLKYRKLIKENERTIKYLETKEQITEDLGNFQNFRNDLNI</sequence>
<dbReference type="PATRIC" id="fig|47311.3.peg.597"/>
<gene>
    <name evidence="1" type="ORF">MBCUT_05170</name>
</gene>
<evidence type="ECO:0000313" key="2">
    <source>
        <dbReference type="Proteomes" id="UP000077275"/>
    </source>
</evidence>
<dbReference type="OrthoDB" id="275578at2157"/>
<dbReference type="EMBL" id="LWMW01000086">
    <property type="protein sequence ID" value="KZX16798.1"/>
    <property type="molecule type" value="Genomic_DNA"/>
</dbReference>
<evidence type="ECO:0000313" key="1">
    <source>
        <dbReference type="EMBL" id="KZX16798.1"/>
    </source>
</evidence>
<organism evidence="1 2">
    <name type="scientific">Methanobrevibacter cuticularis</name>
    <dbReference type="NCBI Taxonomy" id="47311"/>
    <lineage>
        <taxon>Archaea</taxon>
        <taxon>Methanobacteriati</taxon>
        <taxon>Methanobacteriota</taxon>
        <taxon>Methanomada group</taxon>
        <taxon>Methanobacteria</taxon>
        <taxon>Methanobacteriales</taxon>
        <taxon>Methanobacteriaceae</taxon>
        <taxon>Methanobrevibacter</taxon>
    </lineage>
</organism>
<dbReference type="STRING" id="47311.MBCUT_05170"/>
<proteinExistence type="predicted"/>
<protein>
    <submittedName>
        <fullName evidence="1">Uncharacterized protein</fullName>
    </submittedName>
</protein>